<keyword evidence="2" id="KW-1133">Transmembrane helix</keyword>
<name>A0A834M6V0_RHYFE</name>
<feature type="transmembrane region" description="Helical" evidence="2">
    <location>
        <begin position="6"/>
        <end position="23"/>
    </location>
</feature>
<evidence type="ECO:0000313" key="4">
    <source>
        <dbReference type="Proteomes" id="UP000625711"/>
    </source>
</evidence>
<keyword evidence="2" id="KW-0812">Transmembrane</keyword>
<keyword evidence="2" id="KW-0472">Membrane</keyword>
<feature type="compositionally biased region" description="Polar residues" evidence="1">
    <location>
        <begin position="143"/>
        <end position="175"/>
    </location>
</feature>
<organism evidence="3 4">
    <name type="scientific">Rhynchophorus ferrugineus</name>
    <name type="common">Red palm weevil</name>
    <name type="synonym">Curculio ferrugineus</name>
    <dbReference type="NCBI Taxonomy" id="354439"/>
    <lineage>
        <taxon>Eukaryota</taxon>
        <taxon>Metazoa</taxon>
        <taxon>Ecdysozoa</taxon>
        <taxon>Arthropoda</taxon>
        <taxon>Hexapoda</taxon>
        <taxon>Insecta</taxon>
        <taxon>Pterygota</taxon>
        <taxon>Neoptera</taxon>
        <taxon>Endopterygota</taxon>
        <taxon>Coleoptera</taxon>
        <taxon>Polyphaga</taxon>
        <taxon>Cucujiformia</taxon>
        <taxon>Curculionidae</taxon>
        <taxon>Dryophthorinae</taxon>
        <taxon>Rhynchophorus</taxon>
    </lineage>
</organism>
<protein>
    <submittedName>
        <fullName evidence="3">Uncharacterized protein</fullName>
    </submittedName>
</protein>
<feature type="region of interest" description="Disordered" evidence="1">
    <location>
        <begin position="143"/>
        <end position="255"/>
    </location>
</feature>
<feature type="compositionally biased region" description="Low complexity" evidence="1">
    <location>
        <begin position="176"/>
        <end position="239"/>
    </location>
</feature>
<feature type="compositionally biased region" description="Basic and acidic residues" evidence="1">
    <location>
        <begin position="93"/>
        <end position="106"/>
    </location>
</feature>
<reference evidence="3" key="1">
    <citation type="submission" date="2020-08" db="EMBL/GenBank/DDBJ databases">
        <title>Genome sequencing and assembly of the red palm weevil Rhynchophorus ferrugineus.</title>
        <authorList>
            <person name="Dias G.B."/>
            <person name="Bergman C.M."/>
            <person name="Manee M."/>
        </authorList>
    </citation>
    <scope>NUCLEOTIDE SEQUENCE</scope>
    <source>
        <strain evidence="3">AA-2017</strain>
        <tissue evidence="3">Whole larva</tissue>
    </source>
</reference>
<keyword evidence="4" id="KW-1185">Reference proteome</keyword>
<dbReference type="EMBL" id="JAACXV010013076">
    <property type="protein sequence ID" value="KAF7274121.1"/>
    <property type="molecule type" value="Genomic_DNA"/>
</dbReference>
<evidence type="ECO:0000313" key="3">
    <source>
        <dbReference type="EMBL" id="KAF7274121.1"/>
    </source>
</evidence>
<gene>
    <name evidence="3" type="ORF">GWI33_013203</name>
</gene>
<evidence type="ECO:0000256" key="2">
    <source>
        <dbReference type="SAM" id="Phobius"/>
    </source>
</evidence>
<proteinExistence type="predicted"/>
<comment type="caution">
    <text evidence="3">The sequence shown here is derived from an EMBL/GenBank/DDBJ whole genome shotgun (WGS) entry which is preliminary data.</text>
</comment>
<feature type="transmembrane region" description="Helical" evidence="2">
    <location>
        <begin position="257"/>
        <end position="275"/>
    </location>
</feature>
<feature type="compositionally biased region" description="Low complexity" evidence="1">
    <location>
        <begin position="113"/>
        <end position="123"/>
    </location>
</feature>
<dbReference type="AlphaFoldDB" id="A0A834M6V0"/>
<feature type="region of interest" description="Disordered" evidence="1">
    <location>
        <begin position="93"/>
        <end position="123"/>
    </location>
</feature>
<evidence type="ECO:0000256" key="1">
    <source>
        <dbReference type="SAM" id="MobiDB-lite"/>
    </source>
</evidence>
<sequence length="276" mass="30014">MYSKLIICILIWFGYCKLMVAIMDHHHIRKDIKLENGELPIYFPNSDRNIINNKEYVIKYNKTKSNRNQISDIKELIKVLRIEIDAREIQNKTTKDTATGDKRTEAKATNAVSKLSDTNTKSTTNSTYIHRFTHIFKTILNGSSTDGSTITDNTPTDGSTITDNTPTDGSTITDNTPTDGSTITDSSPTSGSTTTDSSPTSGSTTTDSTPTGGSTITDSTPTDGSTITTTSSSSSTTSTQAPATKFPMPTDRSSRKMPSFVGIFIIIFCSIFRLIG</sequence>
<accession>A0A834M6V0</accession>
<dbReference type="Proteomes" id="UP000625711">
    <property type="component" value="Unassembled WGS sequence"/>
</dbReference>